<name>A0A3D8IP31_9HELI</name>
<reference evidence="1 2" key="1">
    <citation type="submission" date="2018-04" db="EMBL/GenBank/DDBJ databases">
        <title>Novel Campyloabacter and Helicobacter Species and Strains.</title>
        <authorList>
            <person name="Mannion A.J."/>
            <person name="Shen Z."/>
            <person name="Fox J.G."/>
        </authorList>
    </citation>
    <scope>NUCLEOTIDE SEQUENCE [LARGE SCALE GENOMIC DNA]</scope>
    <source>
        <strain evidence="1 2">MIT 17-337</strain>
    </source>
</reference>
<evidence type="ECO:0000313" key="1">
    <source>
        <dbReference type="EMBL" id="RDU66750.1"/>
    </source>
</evidence>
<organism evidence="1 2">
    <name type="scientific">Helicobacter didelphidarum</name>
    <dbReference type="NCBI Taxonomy" id="2040648"/>
    <lineage>
        <taxon>Bacteria</taxon>
        <taxon>Pseudomonadati</taxon>
        <taxon>Campylobacterota</taxon>
        <taxon>Epsilonproteobacteria</taxon>
        <taxon>Campylobacterales</taxon>
        <taxon>Helicobacteraceae</taxon>
        <taxon>Helicobacter</taxon>
    </lineage>
</organism>
<dbReference type="EMBL" id="NXLQ01000003">
    <property type="protein sequence ID" value="RDU66750.1"/>
    <property type="molecule type" value="Genomic_DNA"/>
</dbReference>
<dbReference type="AlphaFoldDB" id="A0A3D8IP31"/>
<protein>
    <submittedName>
        <fullName evidence="1">Uncharacterized protein</fullName>
    </submittedName>
</protein>
<sequence length="76" mass="8756">MTSAIAISFKIAFLVLKIDSQVLINLKLLDSNQKRLKKILVFYNKVIFLLEIMQNVKILIEILSRKKHNKILSAST</sequence>
<proteinExistence type="predicted"/>
<evidence type="ECO:0000313" key="2">
    <source>
        <dbReference type="Proteomes" id="UP000256379"/>
    </source>
</evidence>
<gene>
    <name evidence="1" type="ORF">CQA53_02990</name>
</gene>
<dbReference type="Proteomes" id="UP000256379">
    <property type="component" value="Unassembled WGS sequence"/>
</dbReference>
<keyword evidence="2" id="KW-1185">Reference proteome</keyword>
<comment type="caution">
    <text evidence="1">The sequence shown here is derived from an EMBL/GenBank/DDBJ whole genome shotgun (WGS) entry which is preliminary data.</text>
</comment>
<accession>A0A3D8IP31</accession>